<keyword evidence="4 8" id="KW-0812">Transmembrane</keyword>
<evidence type="ECO:0000256" key="5">
    <source>
        <dbReference type="ARBA" id="ARBA00022824"/>
    </source>
</evidence>
<evidence type="ECO:0000256" key="8">
    <source>
        <dbReference type="SAM" id="Phobius"/>
    </source>
</evidence>
<keyword evidence="7 8" id="KW-0472">Membrane</keyword>
<dbReference type="GO" id="GO:0000045">
    <property type="term" value="P:autophagosome assembly"/>
    <property type="evidence" value="ECO:0007669"/>
    <property type="project" value="TreeGrafter"/>
</dbReference>
<evidence type="ECO:0000256" key="2">
    <source>
        <dbReference type="ARBA" id="ARBA00009436"/>
    </source>
</evidence>
<keyword evidence="5" id="KW-0256">Endoplasmic reticulum</keyword>
<dbReference type="RefSeq" id="XP_031856171.1">
    <property type="nucleotide sequence ID" value="XM_032000280.1"/>
</dbReference>
<gene>
    <name evidence="9" type="ORF">SAPINGB_P005566</name>
</gene>
<dbReference type="GeneID" id="43584380"/>
<evidence type="ECO:0000256" key="6">
    <source>
        <dbReference type="ARBA" id="ARBA00022989"/>
    </source>
</evidence>
<dbReference type="EMBL" id="CABVLU010000004">
    <property type="protein sequence ID" value="VVT57164.1"/>
    <property type="molecule type" value="Genomic_DNA"/>
</dbReference>
<feature type="transmembrane region" description="Helical" evidence="8">
    <location>
        <begin position="62"/>
        <end position="84"/>
    </location>
</feature>
<dbReference type="InterPro" id="IPR029008">
    <property type="entry name" value="EMC6-like"/>
</dbReference>
<dbReference type="PANTHER" id="PTHR20994:SF0">
    <property type="entry name" value="ER MEMBRANE PROTEIN COMPLEX SUBUNIT 6"/>
    <property type="match status" value="1"/>
</dbReference>
<dbReference type="GO" id="GO:0034975">
    <property type="term" value="P:protein folding in endoplasmic reticulum"/>
    <property type="evidence" value="ECO:0007669"/>
    <property type="project" value="TreeGrafter"/>
</dbReference>
<dbReference type="AlphaFoldDB" id="A0A5E8C0C9"/>
<evidence type="ECO:0000256" key="4">
    <source>
        <dbReference type="ARBA" id="ARBA00022692"/>
    </source>
</evidence>
<dbReference type="OrthoDB" id="16510at2759"/>
<keyword evidence="10" id="KW-1185">Reference proteome</keyword>
<accession>A0A5E8C0C9</accession>
<dbReference type="PANTHER" id="PTHR20994">
    <property type="entry name" value="ER MEMBRANE PROTEIN COMPLEX SUBUNIT 6"/>
    <property type="match status" value="1"/>
</dbReference>
<protein>
    <recommendedName>
        <fullName evidence="3">ER membrane protein complex subunit 6</fullName>
    </recommendedName>
</protein>
<sequence length="121" mass="13477">MAPSKTLSKSPAQLKERELQISPLYIPNIVFNKLTISYIRNVTSLAFGICAGILQLESIYGFLFYFVASTLVSFLIQVLVVGSSPLSYFVTPKSDVFWAEIVSCLSSYVLMWTLFYGLVTA</sequence>
<dbReference type="InterPro" id="IPR008504">
    <property type="entry name" value="Emc6"/>
</dbReference>
<proteinExistence type="inferred from homology"/>
<evidence type="ECO:0000313" key="10">
    <source>
        <dbReference type="Proteomes" id="UP000398389"/>
    </source>
</evidence>
<dbReference type="Pfam" id="PF07019">
    <property type="entry name" value="EMC6"/>
    <property type="match status" value="1"/>
</dbReference>
<dbReference type="GO" id="GO:0072546">
    <property type="term" value="C:EMC complex"/>
    <property type="evidence" value="ECO:0007669"/>
    <property type="project" value="InterPro"/>
</dbReference>
<evidence type="ECO:0000256" key="1">
    <source>
        <dbReference type="ARBA" id="ARBA00004477"/>
    </source>
</evidence>
<reference evidence="9 10" key="1">
    <citation type="submission" date="2019-09" db="EMBL/GenBank/DDBJ databases">
        <authorList>
            <person name="Brejova B."/>
        </authorList>
    </citation>
    <scope>NUCLEOTIDE SEQUENCE [LARGE SCALE GENOMIC DNA]</scope>
</reference>
<evidence type="ECO:0000313" key="9">
    <source>
        <dbReference type="EMBL" id="VVT57164.1"/>
    </source>
</evidence>
<keyword evidence="6 8" id="KW-1133">Transmembrane helix</keyword>
<comment type="subcellular location">
    <subcellularLocation>
        <location evidence="1">Endoplasmic reticulum membrane</location>
        <topology evidence="1">Multi-pass membrane protein</topology>
    </subcellularLocation>
</comment>
<feature type="transmembrane region" description="Helical" evidence="8">
    <location>
        <begin position="96"/>
        <end position="119"/>
    </location>
</feature>
<evidence type="ECO:0000256" key="7">
    <source>
        <dbReference type="ARBA" id="ARBA00023136"/>
    </source>
</evidence>
<dbReference type="Proteomes" id="UP000398389">
    <property type="component" value="Unassembled WGS sequence"/>
</dbReference>
<name>A0A5E8C0C9_9ASCO</name>
<comment type="similarity">
    <text evidence="2">Belongs to the EMC6 family.</text>
</comment>
<evidence type="ECO:0000256" key="3">
    <source>
        <dbReference type="ARBA" id="ARBA00020827"/>
    </source>
</evidence>
<organism evidence="9 10">
    <name type="scientific">Magnusiomyces paraingens</name>
    <dbReference type="NCBI Taxonomy" id="2606893"/>
    <lineage>
        <taxon>Eukaryota</taxon>
        <taxon>Fungi</taxon>
        <taxon>Dikarya</taxon>
        <taxon>Ascomycota</taxon>
        <taxon>Saccharomycotina</taxon>
        <taxon>Dipodascomycetes</taxon>
        <taxon>Dipodascales</taxon>
        <taxon>Dipodascaceae</taxon>
        <taxon>Magnusiomyces</taxon>
    </lineage>
</organism>